<reference evidence="2 3" key="1">
    <citation type="submission" date="2016-11" db="EMBL/GenBank/DDBJ databases">
        <authorList>
            <person name="Jaros S."/>
            <person name="Januszkiewicz K."/>
            <person name="Wedrychowicz H."/>
        </authorList>
    </citation>
    <scope>NUCLEOTIDE SEQUENCE [LARGE SCALE GENOMIC DNA]</scope>
    <source>
        <strain evidence="2 3">DSM 27063</strain>
    </source>
</reference>
<dbReference type="PANTHER" id="PTHR21666:SF285">
    <property type="entry name" value="M23 FAMILY METALLOPEPTIDASE"/>
    <property type="match status" value="1"/>
</dbReference>
<dbReference type="EMBL" id="FQZE01000027">
    <property type="protein sequence ID" value="SHJ71991.1"/>
    <property type="molecule type" value="Genomic_DNA"/>
</dbReference>
<evidence type="ECO:0000313" key="2">
    <source>
        <dbReference type="EMBL" id="SHJ71991.1"/>
    </source>
</evidence>
<dbReference type="SUPFAM" id="SSF51261">
    <property type="entry name" value="Duplicated hybrid motif"/>
    <property type="match status" value="1"/>
</dbReference>
<name>A0A1M6LLB1_9BACT</name>
<dbReference type="RefSeq" id="WP_073171700.1">
    <property type="nucleotide sequence ID" value="NZ_FQZE01000027.1"/>
</dbReference>
<dbReference type="AlphaFoldDB" id="A0A1M6LLB1"/>
<dbReference type="InterPro" id="IPR011055">
    <property type="entry name" value="Dup_hybrid_motif"/>
</dbReference>
<dbReference type="STRING" id="1168035.SAMN05444280_12737"/>
<accession>A0A1M6LLB1</accession>
<dbReference type="GO" id="GO:0004222">
    <property type="term" value="F:metalloendopeptidase activity"/>
    <property type="evidence" value="ECO:0007669"/>
    <property type="project" value="TreeGrafter"/>
</dbReference>
<keyword evidence="3" id="KW-1185">Reference proteome</keyword>
<dbReference type="PANTHER" id="PTHR21666">
    <property type="entry name" value="PEPTIDASE-RELATED"/>
    <property type="match status" value="1"/>
</dbReference>
<dbReference type="OrthoDB" id="9810477at2"/>
<dbReference type="InterPro" id="IPR050570">
    <property type="entry name" value="Cell_wall_metabolism_enzyme"/>
</dbReference>
<feature type="domain" description="M23ase beta-sheet core" evidence="1">
    <location>
        <begin position="45"/>
        <end position="110"/>
    </location>
</feature>
<evidence type="ECO:0000259" key="1">
    <source>
        <dbReference type="Pfam" id="PF01551"/>
    </source>
</evidence>
<dbReference type="InterPro" id="IPR016047">
    <property type="entry name" value="M23ase_b-sheet_dom"/>
</dbReference>
<dbReference type="CDD" id="cd12797">
    <property type="entry name" value="M23_peptidase"/>
    <property type="match status" value="1"/>
</dbReference>
<gene>
    <name evidence="2" type="ORF">SAMN05444280_12737</name>
</gene>
<sequence length="567" mass="65156">MKYLTIILLILLSANLYGQSNYYSEPLKIPLILSGSFAELRSNHFHSGIDIKTQGVTGIPVYSVADGVVSRIVVSPTGFGKAVYIDHPNGTTSVYGHLENFREDIEEYVKNIQYEKESFRVDLQVPDGSFEVKQNEFIARSGNTGSSGGPHLHFEIRDTESEEPLNPLKFDFPVKDNTPPRIFSVMLVPLSDYSHVDYNAVKKSFPVEFRNGSYHIKGNPIIPVYGQIGFAIQTNDFFDESHNRCGVYSIQLKFDGELYYSFKMDRFSFAETRYINSHIDYGEYNHSRRRFHKTWVDPGNRLSIYEYIRESGILRVTDGNIHHVRFELTDTHGNKSVLDFNIESKSRKVSPPQKEYVELMKYDRENQFRSGGIKIDFPKNAFYTDIPFKYSKKAGWEEFFSDIHTVHDESVPIHTSARMSIETKNIEKHLRPKALLVRVDTVSGLYSTAGGTYKNGWVTGNIRNFGNYAVAVDTVPPRVIPLSINNNGELSETKRIRFRISDDLSGIHIIEGKLDGRWALFEYDAKSNLITHYFDPERFELQKRHQFELTITDYSGNTTTYEASFWK</sequence>
<organism evidence="2 3">
    <name type="scientific">Tangfeifania diversioriginum</name>
    <dbReference type="NCBI Taxonomy" id="1168035"/>
    <lineage>
        <taxon>Bacteria</taxon>
        <taxon>Pseudomonadati</taxon>
        <taxon>Bacteroidota</taxon>
        <taxon>Bacteroidia</taxon>
        <taxon>Marinilabiliales</taxon>
        <taxon>Prolixibacteraceae</taxon>
        <taxon>Tangfeifania</taxon>
    </lineage>
</organism>
<dbReference type="Proteomes" id="UP000184050">
    <property type="component" value="Unassembled WGS sequence"/>
</dbReference>
<dbReference type="Gene3D" id="2.70.70.10">
    <property type="entry name" value="Glucose Permease (Domain IIA)"/>
    <property type="match status" value="1"/>
</dbReference>
<evidence type="ECO:0000313" key="3">
    <source>
        <dbReference type="Proteomes" id="UP000184050"/>
    </source>
</evidence>
<proteinExistence type="predicted"/>
<dbReference type="Pfam" id="PF01551">
    <property type="entry name" value="Peptidase_M23"/>
    <property type="match status" value="1"/>
</dbReference>
<protein>
    <submittedName>
        <fullName evidence="2">Peptidase family M23</fullName>
    </submittedName>
</protein>